<feature type="transmembrane region" description="Helical" evidence="1">
    <location>
        <begin position="51"/>
        <end position="76"/>
    </location>
</feature>
<feature type="transmembrane region" description="Helical" evidence="1">
    <location>
        <begin position="88"/>
        <end position="108"/>
    </location>
</feature>
<dbReference type="EMBL" id="MRZV01001039">
    <property type="protein sequence ID" value="PIK41211.1"/>
    <property type="molecule type" value="Genomic_DNA"/>
</dbReference>
<reference evidence="2 3" key="1">
    <citation type="journal article" date="2017" name="PLoS Biol.">
        <title>The sea cucumber genome provides insights into morphological evolution and visceral regeneration.</title>
        <authorList>
            <person name="Zhang X."/>
            <person name="Sun L."/>
            <person name="Yuan J."/>
            <person name="Sun Y."/>
            <person name="Gao Y."/>
            <person name="Zhang L."/>
            <person name="Li S."/>
            <person name="Dai H."/>
            <person name="Hamel J.F."/>
            <person name="Liu C."/>
            <person name="Yu Y."/>
            <person name="Liu S."/>
            <person name="Lin W."/>
            <person name="Guo K."/>
            <person name="Jin S."/>
            <person name="Xu P."/>
            <person name="Storey K.B."/>
            <person name="Huan P."/>
            <person name="Zhang T."/>
            <person name="Zhou Y."/>
            <person name="Zhang J."/>
            <person name="Lin C."/>
            <person name="Li X."/>
            <person name="Xing L."/>
            <person name="Huo D."/>
            <person name="Sun M."/>
            <person name="Wang L."/>
            <person name="Mercier A."/>
            <person name="Li F."/>
            <person name="Yang H."/>
            <person name="Xiang J."/>
        </authorList>
    </citation>
    <scope>NUCLEOTIDE SEQUENCE [LARGE SCALE GENOMIC DNA]</scope>
    <source>
        <strain evidence="2">Shaxun</strain>
        <tissue evidence="2">Muscle</tissue>
    </source>
</reference>
<keyword evidence="3" id="KW-1185">Reference proteome</keyword>
<keyword evidence="1" id="KW-1133">Transmembrane helix</keyword>
<keyword evidence="1" id="KW-0812">Transmembrane</keyword>
<evidence type="ECO:0000313" key="2">
    <source>
        <dbReference type="EMBL" id="PIK41211.1"/>
    </source>
</evidence>
<sequence length="211" mass="23408">MGATTTDFRLLSRCADSRTDFTLAEPNICHTDWFRDASTLLVVASLLHSEISYFIVISCFSPLSLTLCLHNVIYVLSTHFPKNKFTKPLAIATIGIPLGDLLAGEMSAKFRSTGYWRTPLQITAGIYLAVLAPFFYIHVTQGKTARSSGQSFQTGKPRRSWATSVTLIAEDLTMSPDFKGRVAPIYHSMGVKPLSYQSPQRPVENAVMQRL</sequence>
<protein>
    <submittedName>
        <fullName evidence="2">Uncharacterized protein</fullName>
    </submittedName>
</protein>
<dbReference type="Gene3D" id="1.20.1250.20">
    <property type="entry name" value="MFS general substrate transporter like domains"/>
    <property type="match status" value="1"/>
</dbReference>
<accession>A0A2G8JZM3</accession>
<dbReference type="Proteomes" id="UP000230750">
    <property type="component" value="Unassembled WGS sequence"/>
</dbReference>
<gene>
    <name evidence="2" type="ORF">BSL78_21918</name>
</gene>
<name>A0A2G8JZM3_STIJA</name>
<dbReference type="InterPro" id="IPR036259">
    <property type="entry name" value="MFS_trans_sf"/>
</dbReference>
<organism evidence="2 3">
    <name type="scientific">Stichopus japonicus</name>
    <name type="common">Sea cucumber</name>
    <dbReference type="NCBI Taxonomy" id="307972"/>
    <lineage>
        <taxon>Eukaryota</taxon>
        <taxon>Metazoa</taxon>
        <taxon>Echinodermata</taxon>
        <taxon>Eleutherozoa</taxon>
        <taxon>Echinozoa</taxon>
        <taxon>Holothuroidea</taxon>
        <taxon>Aspidochirotacea</taxon>
        <taxon>Aspidochirotida</taxon>
        <taxon>Stichopodidae</taxon>
        <taxon>Apostichopus</taxon>
    </lineage>
</organism>
<dbReference type="SUPFAM" id="SSF103473">
    <property type="entry name" value="MFS general substrate transporter"/>
    <property type="match status" value="1"/>
</dbReference>
<dbReference type="AlphaFoldDB" id="A0A2G8JZM3"/>
<feature type="transmembrane region" description="Helical" evidence="1">
    <location>
        <begin position="120"/>
        <end position="139"/>
    </location>
</feature>
<evidence type="ECO:0000313" key="3">
    <source>
        <dbReference type="Proteomes" id="UP000230750"/>
    </source>
</evidence>
<proteinExistence type="predicted"/>
<dbReference type="OrthoDB" id="10648116at2759"/>
<evidence type="ECO:0000256" key="1">
    <source>
        <dbReference type="SAM" id="Phobius"/>
    </source>
</evidence>
<comment type="caution">
    <text evidence="2">The sequence shown here is derived from an EMBL/GenBank/DDBJ whole genome shotgun (WGS) entry which is preliminary data.</text>
</comment>
<keyword evidence="1" id="KW-0472">Membrane</keyword>